<dbReference type="PROSITE" id="PS50011">
    <property type="entry name" value="PROTEIN_KINASE_DOM"/>
    <property type="match status" value="1"/>
</dbReference>
<evidence type="ECO:0000256" key="7">
    <source>
        <dbReference type="ARBA" id="ARBA00023180"/>
    </source>
</evidence>
<keyword evidence="6" id="KW-0472">Membrane</keyword>
<keyword evidence="7" id="KW-0325">Glycoprotein</keyword>
<gene>
    <name evidence="10" type="ORF">FCM35_KLT02299</name>
</gene>
<dbReference type="Pfam" id="PF13947">
    <property type="entry name" value="GUB_WAK_bind"/>
    <property type="match status" value="1"/>
</dbReference>
<evidence type="ECO:0000313" key="11">
    <source>
        <dbReference type="Proteomes" id="UP000623129"/>
    </source>
</evidence>
<keyword evidence="10" id="KW-0808">Transferase</keyword>
<comment type="caution">
    <text evidence="10">The sequence shown here is derived from an EMBL/GenBank/DDBJ whole genome shotgun (WGS) entry which is preliminary data.</text>
</comment>
<feature type="domain" description="Protein kinase" evidence="9">
    <location>
        <begin position="148"/>
        <end position="492"/>
    </location>
</feature>
<evidence type="ECO:0000259" key="9">
    <source>
        <dbReference type="PROSITE" id="PS50011"/>
    </source>
</evidence>
<dbReference type="PROSITE" id="PS00108">
    <property type="entry name" value="PROTEIN_KINASE_ST"/>
    <property type="match status" value="1"/>
</dbReference>
<evidence type="ECO:0000256" key="2">
    <source>
        <dbReference type="ARBA" id="ARBA00022527"/>
    </source>
</evidence>
<protein>
    <submittedName>
        <fullName evidence="10">Receptor-like protein kinase</fullName>
    </submittedName>
</protein>
<dbReference type="GO" id="GO:0005524">
    <property type="term" value="F:ATP binding"/>
    <property type="evidence" value="ECO:0007669"/>
    <property type="project" value="InterPro"/>
</dbReference>
<reference evidence="10" key="1">
    <citation type="submission" date="2020-01" db="EMBL/GenBank/DDBJ databases">
        <title>Genome sequence of Kobresia littledalei, the first chromosome-level genome in the family Cyperaceae.</title>
        <authorList>
            <person name="Qu G."/>
        </authorList>
    </citation>
    <scope>NUCLEOTIDE SEQUENCE</scope>
    <source>
        <strain evidence="10">C.B.Clarke</strain>
        <tissue evidence="10">Leaf</tissue>
    </source>
</reference>
<keyword evidence="11" id="KW-1185">Reference proteome</keyword>
<dbReference type="EMBL" id="SWLB01000011">
    <property type="protein sequence ID" value="KAF3332722.1"/>
    <property type="molecule type" value="Genomic_DNA"/>
</dbReference>
<dbReference type="OrthoDB" id="685224at2759"/>
<evidence type="ECO:0000256" key="5">
    <source>
        <dbReference type="ARBA" id="ARBA00022989"/>
    </source>
</evidence>
<keyword evidence="10" id="KW-0418">Kinase</keyword>
<dbReference type="AlphaFoldDB" id="A0A833R6Y2"/>
<comment type="subcellular location">
    <subcellularLocation>
        <location evidence="1">Membrane</location>
        <topology evidence="1">Single-pass type I membrane protein</topology>
    </subcellularLocation>
</comment>
<keyword evidence="4 8" id="KW-0732">Signal</keyword>
<dbReference type="PANTHER" id="PTHR27009">
    <property type="entry name" value="RUST RESISTANCE KINASE LR10-RELATED"/>
    <property type="match status" value="1"/>
</dbReference>
<dbReference type="SUPFAM" id="SSF56112">
    <property type="entry name" value="Protein kinase-like (PK-like)"/>
    <property type="match status" value="1"/>
</dbReference>
<dbReference type="InterPro" id="IPR045874">
    <property type="entry name" value="LRK10/LRL21-25-like"/>
</dbReference>
<evidence type="ECO:0000256" key="8">
    <source>
        <dbReference type="SAM" id="SignalP"/>
    </source>
</evidence>
<evidence type="ECO:0000256" key="4">
    <source>
        <dbReference type="ARBA" id="ARBA00022729"/>
    </source>
</evidence>
<keyword evidence="5" id="KW-1133">Transmembrane helix</keyword>
<dbReference type="GO" id="GO:0030247">
    <property type="term" value="F:polysaccharide binding"/>
    <property type="evidence" value="ECO:0007669"/>
    <property type="project" value="InterPro"/>
</dbReference>
<accession>A0A833R6Y2</accession>
<dbReference type="InterPro" id="IPR025287">
    <property type="entry name" value="WAK_GUB"/>
</dbReference>
<dbReference type="SMART" id="SM00220">
    <property type="entry name" value="S_TKc"/>
    <property type="match status" value="1"/>
</dbReference>
<dbReference type="InterPro" id="IPR000719">
    <property type="entry name" value="Prot_kinase_dom"/>
</dbReference>
<dbReference type="GO" id="GO:0016020">
    <property type="term" value="C:membrane"/>
    <property type="evidence" value="ECO:0007669"/>
    <property type="project" value="UniProtKB-SubCell"/>
</dbReference>
<dbReference type="Gene3D" id="1.10.510.10">
    <property type="entry name" value="Transferase(Phosphotransferase) domain 1"/>
    <property type="match status" value="1"/>
</dbReference>
<proteinExistence type="predicted"/>
<dbReference type="Proteomes" id="UP000623129">
    <property type="component" value="Unassembled WGS sequence"/>
</dbReference>
<evidence type="ECO:0000256" key="1">
    <source>
        <dbReference type="ARBA" id="ARBA00004479"/>
    </source>
</evidence>
<dbReference type="Pfam" id="PF00069">
    <property type="entry name" value="Pkinase"/>
    <property type="match status" value="1"/>
</dbReference>
<keyword evidence="2" id="KW-0723">Serine/threonine-protein kinase</keyword>
<evidence type="ECO:0000256" key="3">
    <source>
        <dbReference type="ARBA" id="ARBA00022692"/>
    </source>
</evidence>
<feature type="signal peptide" evidence="8">
    <location>
        <begin position="1"/>
        <end position="28"/>
    </location>
</feature>
<dbReference type="InterPro" id="IPR011009">
    <property type="entry name" value="Kinase-like_dom_sf"/>
</dbReference>
<keyword evidence="10" id="KW-0675">Receptor</keyword>
<evidence type="ECO:0000313" key="10">
    <source>
        <dbReference type="EMBL" id="KAF3332722.1"/>
    </source>
</evidence>
<evidence type="ECO:0000256" key="6">
    <source>
        <dbReference type="ARBA" id="ARBA00023136"/>
    </source>
</evidence>
<name>A0A833R6Y2_9POAL</name>
<organism evidence="10 11">
    <name type="scientific">Carex littledalei</name>
    <dbReference type="NCBI Taxonomy" id="544730"/>
    <lineage>
        <taxon>Eukaryota</taxon>
        <taxon>Viridiplantae</taxon>
        <taxon>Streptophyta</taxon>
        <taxon>Embryophyta</taxon>
        <taxon>Tracheophyta</taxon>
        <taxon>Spermatophyta</taxon>
        <taxon>Magnoliopsida</taxon>
        <taxon>Liliopsida</taxon>
        <taxon>Poales</taxon>
        <taxon>Cyperaceae</taxon>
        <taxon>Cyperoideae</taxon>
        <taxon>Cariceae</taxon>
        <taxon>Carex</taxon>
        <taxon>Carex subgen. Euthyceras</taxon>
    </lineage>
</organism>
<keyword evidence="3" id="KW-0812">Transmembrane</keyword>
<dbReference type="InterPro" id="IPR008271">
    <property type="entry name" value="Ser/Thr_kinase_AS"/>
</dbReference>
<feature type="chain" id="PRO_5032671761" evidence="8">
    <location>
        <begin position="29"/>
        <end position="510"/>
    </location>
</feature>
<sequence length="510" mass="58290">MDGRFISLSVTMFCILFSLLCNGGLTHSRTQNHPSNCASSCGHLNDIHHPFRLKTDPAHCGSSYFEIICDAEKPYLEWRSGKYYIMDISYFYQRINVVDPAYMDQNSCKLPIYPLENIYQLEGPIGICGIEQSSASFLSCTKQIQNPNYISCMSGNDSFVYVLMGESFTVSNMEPSCKYVNMTFISDVDFKSGTTKQSLDALHEGFQICWYFRDQIKHNQENREQLLVPYPYWYWGLVDTLRRYSRHMKLPLISPLVNSEMFFLECMGENDKVLRNLGYINKQMAEAVVDSIIVIFILLQILQLIIGKEIALGVARGIDYLHRECDMKIIHFDIKPHNVLLDDKFIPKISDFGLAKLYPKDFSLVSVSIAKGTAGYIAPELLSRNFGAISDKSDVYSFGMLLLDMTGGKRIWDPEMNSTSQKYYPTWIYDQLVQNRQYEVSIEIDEMEAQLATIGLWCIQIKPSDRPSMSKVVEMLAEDNLDSLTMPPRPFFSCTRSDSSEYIAGGSNNF</sequence>
<dbReference type="GO" id="GO:0004674">
    <property type="term" value="F:protein serine/threonine kinase activity"/>
    <property type="evidence" value="ECO:0007669"/>
    <property type="project" value="UniProtKB-KW"/>
</dbReference>